<dbReference type="CDD" id="cd07043">
    <property type="entry name" value="STAS_anti-anti-sigma_factors"/>
    <property type="match status" value="1"/>
</dbReference>
<proteinExistence type="predicted"/>
<keyword evidence="3" id="KW-1185">Reference proteome</keyword>
<protein>
    <submittedName>
        <fullName evidence="2">STAS domain-containing protein</fullName>
    </submittedName>
</protein>
<dbReference type="InterPro" id="IPR036513">
    <property type="entry name" value="STAS_dom_sf"/>
</dbReference>
<gene>
    <name evidence="2" type="ORF">M8542_20010</name>
</gene>
<dbReference type="EMBL" id="JAMXQV010000009">
    <property type="protein sequence ID" value="MCR6485118.1"/>
    <property type="molecule type" value="Genomic_DNA"/>
</dbReference>
<evidence type="ECO:0000313" key="3">
    <source>
        <dbReference type="Proteomes" id="UP001144096"/>
    </source>
</evidence>
<dbReference type="RefSeq" id="WP_257921731.1">
    <property type="nucleotide sequence ID" value="NZ_JAMXQV010000009.1"/>
</dbReference>
<evidence type="ECO:0000259" key="1">
    <source>
        <dbReference type="PROSITE" id="PS50801"/>
    </source>
</evidence>
<dbReference type="PROSITE" id="PS50801">
    <property type="entry name" value="STAS"/>
    <property type="match status" value="1"/>
</dbReference>
<sequence length="132" mass="14309">MSSERRVPTGSPRQEAAKILSVERTEPRPGLLVISAAGEIDAVSVRLLQRATWQDLAPVTVLDLSRVTYLGAAGLRALGQASERAEAEGRRLCLVSPPHPVSAVLLTFWRDERVSRHPTLAEALRAHPVGCD</sequence>
<dbReference type="InterPro" id="IPR002645">
    <property type="entry name" value="STAS_dom"/>
</dbReference>
<evidence type="ECO:0000313" key="2">
    <source>
        <dbReference type="EMBL" id="MCR6485118.1"/>
    </source>
</evidence>
<dbReference type="AlphaFoldDB" id="A0A9X2ND36"/>
<name>A0A9X2ND36_9PSEU</name>
<dbReference type="Proteomes" id="UP001144096">
    <property type="component" value="Unassembled WGS sequence"/>
</dbReference>
<organism evidence="2 3">
    <name type="scientific">Amycolatopsis iheyensis</name>
    <dbReference type="NCBI Taxonomy" id="2945988"/>
    <lineage>
        <taxon>Bacteria</taxon>
        <taxon>Bacillati</taxon>
        <taxon>Actinomycetota</taxon>
        <taxon>Actinomycetes</taxon>
        <taxon>Pseudonocardiales</taxon>
        <taxon>Pseudonocardiaceae</taxon>
        <taxon>Amycolatopsis</taxon>
    </lineage>
</organism>
<feature type="domain" description="STAS" evidence="1">
    <location>
        <begin position="21"/>
        <end position="127"/>
    </location>
</feature>
<comment type="caution">
    <text evidence="2">The sequence shown here is derived from an EMBL/GenBank/DDBJ whole genome shotgun (WGS) entry which is preliminary data.</text>
</comment>
<dbReference type="SUPFAM" id="SSF52091">
    <property type="entry name" value="SpoIIaa-like"/>
    <property type="match status" value="1"/>
</dbReference>
<dbReference type="Gene3D" id="3.30.750.24">
    <property type="entry name" value="STAS domain"/>
    <property type="match status" value="1"/>
</dbReference>
<accession>A0A9X2ND36</accession>
<reference evidence="2" key="1">
    <citation type="submission" date="2022-06" db="EMBL/GenBank/DDBJ databases">
        <title>Amycolatopsis iheyaensis sp. nov., a new species of the genus Amycolatopsis isolated from soil in Iheya island, Japan.</title>
        <authorList>
            <person name="Ngamcharungchit C."/>
            <person name="Kanto H."/>
            <person name="Take A."/>
            <person name="Intra B."/>
            <person name="Matsumoto A."/>
            <person name="Panbangred W."/>
            <person name="Inahashi Y."/>
        </authorList>
    </citation>
    <scope>NUCLEOTIDE SEQUENCE</scope>
    <source>
        <strain evidence="2">OK19-0408</strain>
    </source>
</reference>
<dbReference type="Pfam" id="PF01740">
    <property type="entry name" value="STAS"/>
    <property type="match status" value="1"/>
</dbReference>